<dbReference type="PROSITE" id="PS51786">
    <property type="entry name" value="LON_PROTEOLYTIC"/>
    <property type="match status" value="1"/>
</dbReference>
<feature type="active site" evidence="1">
    <location>
        <position position="280"/>
    </location>
</feature>
<comment type="similarity">
    <text evidence="1">Belongs to the peptidase S16 family.</text>
</comment>
<accession>A0A2Y8ZP68</accession>
<dbReference type="InterPro" id="IPR014721">
    <property type="entry name" value="Ribsml_uS5_D2-typ_fold_subgr"/>
</dbReference>
<dbReference type="GO" id="GO:0006508">
    <property type="term" value="P:proteolysis"/>
    <property type="evidence" value="ECO:0007669"/>
    <property type="project" value="UniProtKB-KW"/>
</dbReference>
<dbReference type="Gene3D" id="2.30.42.10">
    <property type="match status" value="1"/>
</dbReference>
<feature type="domain" description="Lon proteolytic" evidence="4">
    <location>
        <begin position="272"/>
        <end position="373"/>
    </location>
</feature>
<comment type="catalytic activity">
    <reaction evidence="1">
        <text>Hydrolysis of proteins in presence of ATP.</text>
        <dbReference type="EC" id="3.4.21.53"/>
    </reaction>
</comment>
<feature type="active site" evidence="1">
    <location>
        <position position="325"/>
    </location>
</feature>
<dbReference type="GO" id="GO:0004176">
    <property type="term" value="F:ATP-dependent peptidase activity"/>
    <property type="evidence" value="ECO:0007669"/>
    <property type="project" value="UniProtKB-UniRule"/>
</dbReference>
<dbReference type="PANTHER" id="PTHR10046">
    <property type="entry name" value="ATP DEPENDENT LON PROTEASE FAMILY MEMBER"/>
    <property type="match status" value="1"/>
</dbReference>
<dbReference type="InterPro" id="IPR008269">
    <property type="entry name" value="Lon_proteolytic"/>
</dbReference>
<keyword evidence="3" id="KW-0812">Transmembrane</keyword>
<dbReference type="Pfam" id="PF05362">
    <property type="entry name" value="Lon_C"/>
    <property type="match status" value="1"/>
</dbReference>
<dbReference type="Pfam" id="PF13180">
    <property type="entry name" value="PDZ_2"/>
    <property type="match status" value="1"/>
</dbReference>
<evidence type="ECO:0000313" key="6">
    <source>
        <dbReference type="Proteomes" id="UP000250028"/>
    </source>
</evidence>
<keyword evidence="1" id="KW-0645">Protease</keyword>
<evidence type="ECO:0000313" key="5">
    <source>
        <dbReference type="EMBL" id="SSA33166.1"/>
    </source>
</evidence>
<dbReference type="Proteomes" id="UP000250028">
    <property type="component" value="Unassembled WGS sequence"/>
</dbReference>
<dbReference type="GO" id="GO:0004252">
    <property type="term" value="F:serine-type endopeptidase activity"/>
    <property type="evidence" value="ECO:0007669"/>
    <property type="project" value="UniProtKB-UniRule"/>
</dbReference>
<sequence length="387" mass="39905">MGGFVTDDPGQQPTAPDTAAWPDLQTSPPAPAPRRTVTKRTWALLIVSALIVVGLSLASLIKVPVAILRPGPATNTLGTIDGKSVISIEGATTYPTDGQLLFTTVSLAGGPQYPVSAIEWAWTKLTDRNAQFYPESAFFQEGQTADEVQQESTAEMTGSQEIAQTVALRAAGFTVGEKIEVAAVSSDAPSGKVFHVGDILLTINGKTIDRIDDPINALDDVKAGTEVPVTVERGGARVSFEAKTGARPDNGKAYLGIVPNPKYTFPVKVTVNAGDVGGPSAGTMFSLAIYDKLTSGSLTGGKSIAGTGTISEDGTVGPIGGVRQKMIGARDAGATYFLAPESDCGEVVGHVPSGLTVVKIATFDEAKSDVQKIAAGQSQGLPTCTAS</sequence>
<feature type="transmembrane region" description="Helical" evidence="3">
    <location>
        <begin position="42"/>
        <end position="61"/>
    </location>
</feature>
<keyword evidence="6" id="KW-1185">Reference proteome</keyword>
<organism evidence="5 6">
    <name type="scientific">Branchiibius hedensis</name>
    <dbReference type="NCBI Taxonomy" id="672460"/>
    <lineage>
        <taxon>Bacteria</taxon>
        <taxon>Bacillati</taxon>
        <taxon>Actinomycetota</taxon>
        <taxon>Actinomycetes</taxon>
        <taxon>Micrococcales</taxon>
        <taxon>Dermacoccaceae</taxon>
        <taxon>Branchiibius</taxon>
    </lineage>
</organism>
<evidence type="ECO:0000256" key="3">
    <source>
        <dbReference type="SAM" id="Phobius"/>
    </source>
</evidence>
<dbReference type="InterPro" id="IPR020568">
    <property type="entry name" value="Ribosomal_Su5_D2-typ_SF"/>
</dbReference>
<feature type="region of interest" description="Disordered" evidence="2">
    <location>
        <begin position="1"/>
        <end position="34"/>
    </location>
</feature>
<dbReference type="EC" id="3.4.21.53" evidence="1"/>
<dbReference type="AlphaFoldDB" id="A0A2Y8ZP68"/>
<dbReference type="InterPro" id="IPR027065">
    <property type="entry name" value="Lon_Prtase"/>
</dbReference>
<dbReference type="Gene3D" id="3.30.230.10">
    <property type="match status" value="1"/>
</dbReference>
<evidence type="ECO:0000256" key="1">
    <source>
        <dbReference type="PROSITE-ProRule" id="PRU01122"/>
    </source>
</evidence>
<protein>
    <recommendedName>
        <fullName evidence="1">endopeptidase La</fullName>
        <ecNumber evidence="1">3.4.21.53</ecNumber>
    </recommendedName>
</protein>
<dbReference type="InterPro" id="IPR001478">
    <property type="entry name" value="PDZ"/>
</dbReference>
<keyword evidence="3" id="KW-0472">Membrane</keyword>
<keyword evidence="3" id="KW-1133">Transmembrane helix</keyword>
<dbReference type="SUPFAM" id="SSF50156">
    <property type="entry name" value="PDZ domain-like"/>
    <property type="match status" value="1"/>
</dbReference>
<keyword evidence="1" id="KW-0720">Serine protease</keyword>
<dbReference type="OrthoDB" id="2356897at2"/>
<evidence type="ECO:0000259" key="4">
    <source>
        <dbReference type="PROSITE" id="PS51786"/>
    </source>
</evidence>
<dbReference type="GO" id="GO:0005524">
    <property type="term" value="F:ATP binding"/>
    <property type="evidence" value="ECO:0007669"/>
    <property type="project" value="InterPro"/>
</dbReference>
<dbReference type="GO" id="GO:0030163">
    <property type="term" value="P:protein catabolic process"/>
    <property type="evidence" value="ECO:0007669"/>
    <property type="project" value="InterPro"/>
</dbReference>
<dbReference type="InterPro" id="IPR036034">
    <property type="entry name" value="PDZ_sf"/>
</dbReference>
<dbReference type="SUPFAM" id="SSF54211">
    <property type="entry name" value="Ribosomal protein S5 domain 2-like"/>
    <property type="match status" value="1"/>
</dbReference>
<evidence type="ECO:0000256" key="2">
    <source>
        <dbReference type="SAM" id="MobiDB-lite"/>
    </source>
</evidence>
<name>A0A2Y8ZP68_9MICO</name>
<proteinExistence type="inferred from homology"/>
<keyword evidence="1" id="KW-0378">Hydrolase</keyword>
<gene>
    <name evidence="5" type="ORF">SAMN04489750_0438</name>
</gene>
<reference evidence="6" key="1">
    <citation type="submission" date="2016-10" db="EMBL/GenBank/DDBJ databases">
        <authorList>
            <person name="Varghese N."/>
            <person name="Submissions S."/>
        </authorList>
    </citation>
    <scope>NUCLEOTIDE SEQUENCE [LARGE SCALE GENOMIC DNA]</scope>
    <source>
        <strain evidence="6">DSM 22951</strain>
    </source>
</reference>
<dbReference type="EMBL" id="UESZ01000001">
    <property type="protein sequence ID" value="SSA33166.1"/>
    <property type="molecule type" value="Genomic_DNA"/>
</dbReference>